<organism evidence="1 2">
    <name type="scientific">Salmonirosea aquatica</name>
    <dbReference type="NCBI Taxonomy" id="2654236"/>
    <lineage>
        <taxon>Bacteria</taxon>
        <taxon>Pseudomonadati</taxon>
        <taxon>Bacteroidota</taxon>
        <taxon>Cytophagia</taxon>
        <taxon>Cytophagales</taxon>
        <taxon>Spirosomataceae</taxon>
        <taxon>Salmonirosea</taxon>
    </lineage>
</organism>
<sequence>MHYLTTNPKVQRTHLEEHLLTVAQEMSRKNYLLGMIESYLGQVLEEWKSTRDKYRNAGTVIQRTGLIVEVKNSTGEVVFTIK</sequence>
<dbReference type="EMBL" id="WHLY01000002">
    <property type="protein sequence ID" value="MPR36524.1"/>
    <property type="molecule type" value="Genomic_DNA"/>
</dbReference>
<dbReference type="Proteomes" id="UP000479293">
    <property type="component" value="Unassembled WGS sequence"/>
</dbReference>
<keyword evidence="2" id="KW-1185">Reference proteome</keyword>
<gene>
    <name evidence="1" type="ORF">GBK04_25090</name>
</gene>
<accession>A0A7C9FBA9</accession>
<dbReference type="RefSeq" id="WP_152764502.1">
    <property type="nucleotide sequence ID" value="NZ_WHLY01000002.1"/>
</dbReference>
<reference evidence="1 2" key="1">
    <citation type="submission" date="2019-10" db="EMBL/GenBank/DDBJ databases">
        <title>Draft Genome Sequence of Cytophagaceae sp. SJW1-29.</title>
        <authorList>
            <person name="Choi A."/>
        </authorList>
    </citation>
    <scope>NUCLEOTIDE SEQUENCE [LARGE SCALE GENOMIC DNA]</scope>
    <source>
        <strain evidence="1 2">SJW1-29</strain>
    </source>
</reference>
<evidence type="ECO:0000313" key="2">
    <source>
        <dbReference type="Proteomes" id="UP000479293"/>
    </source>
</evidence>
<comment type="caution">
    <text evidence="1">The sequence shown here is derived from an EMBL/GenBank/DDBJ whole genome shotgun (WGS) entry which is preliminary data.</text>
</comment>
<dbReference type="AlphaFoldDB" id="A0A7C9FBA9"/>
<protein>
    <submittedName>
        <fullName evidence="1">Uncharacterized protein</fullName>
    </submittedName>
</protein>
<name>A0A7C9FBA9_9BACT</name>
<evidence type="ECO:0000313" key="1">
    <source>
        <dbReference type="EMBL" id="MPR36524.1"/>
    </source>
</evidence>
<proteinExistence type="predicted"/>